<accession>D0LBS5</accession>
<evidence type="ECO:0000256" key="7">
    <source>
        <dbReference type="SAM" id="Phobius"/>
    </source>
</evidence>
<keyword evidence="9" id="KW-1185">Reference proteome</keyword>
<dbReference type="PANTHER" id="PTHR30213">
    <property type="entry name" value="INNER MEMBRANE PROTEIN YHJD"/>
    <property type="match status" value="1"/>
</dbReference>
<protein>
    <submittedName>
        <fullName evidence="8">Ribonuclease BN</fullName>
    </submittedName>
</protein>
<dbReference type="STRING" id="526226.Gbro_2241"/>
<feature type="transmembrane region" description="Helical" evidence="7">
    <location>
        <begin position="276"/>
        <end position="296"/>
    </location>
</feature>
<evidence type="ECO:0000256" key="6">
    <source>
        <dbReference type="SAM" id="MobiDB-lite"/>
    </source>
</evidence>
<evidence type="ECO:0000256" key="5">
    <source>
        <dbReference type="ARBA" id="ARBA00023136"/>
    </source>
</evidence>
<feature type="region of interest" description="Disordered" evidence="6">
    <location>
        <begin position="395"/>
        <end position="426"/>
    </location>
</feature>
<keyword evidence="5 7" id="KW-0472">Membrane</keyword>
<feature type="transmembrane region" description="Helical" evidence="7">
    <location>
        <begin position="339"/>
        <end position="361"/>
    </location>
</feature>
<dbReference type="eggNOG" id="COG1295">
    <property type="taxonomic scope" value="Bacteria"/>
</dbReference>
<reference evidence="9" key="1">
    <citation type="submission" date="2009-10" db="EMBL/GenBank/DDBJ databases">
        <title>The complete chromosome of Gordonia bronchialis DSM 43247.</title>
        <authorList>
            <consortium name="US DOE Joint Genome Institute (JGI-PGF)"/>
            <person name="Lucas S."/>
            <person name="Copeland A."/>
            <person name="Lapidus A."/>
            <person name="Glavina del Rio T."/>
            <person name="Dalin E."/>
            <person name="Tice H."/>
            <person name="Bruce D."/>
            <person name="Goodwin L."/>
            <person name="Pitluck S."/>
            <person name="Kyrpides N."/>
            <person name="Mavromatis K."/>
            <person name="Ivanova N."/>
            <person name="Ovchinnikova G."/>
            <person name="Saunders E."/>
            <person name="Brettin T."/>
            <person name="Detter J.C."/>
            <person name="Han C."/>
            <person name="Larimer F."/>
            <person name="Land M."/>
            <person name="Hauser L."/>
            <person name="Markowitz V."/>
            <person name="Cheng J.-F."/>
            <person name="Hugenholtz P."/>
            <person name="Woyke T."/>
            <person name="Wu D."/>
            <person name="Jando M."/>
            <person name="Schneider S."/>
            <person name="Goeker M."/>
            <person name="Klenk H.-P."/>
            <person name="Eisen J.A."/>
        </authorList>
    </citation>
    <scope>NUCLEOTIDE SEQUENCE [LARGE SCALE GENOMIC DNA]</scope>
    <source>
        <strain evidence="9">ATCC 25592 / DSM 43247 / BCRC 13721 / JCM 3198 / KCTC 3076 / NBRC 16047 / NCTC 10667</strain>
    </source>
</reference>
<evidence type="ECO:0000256" key="3">
    <source>
        <dbReference type="ARBA" id="ARBA00022692"/>
    </source>
</evidence>
<name>D0LBS5_GORB4</name>
<dbReference type="EMBL" id="CP001802">
    <property type="protein sequence ID" value="ACY21489.1"/>
    <property type="molecule type" value="Genomic_DNA"/>
</dbReference>
<keyword evidence="4 7" id="KW-1133">Transmembrane helix</keyword>
<keyword evidence="3 7" id="KW-0812">Transmembrane</keyword>
<dbReference type="RefSeq" id="WP_012834044.1">
    <property type="nucleotide sequence ID" value="NC_013441.1"/>
</dbReference>
<dbReference type="PANTHER" id="PTHR30213:SF0">
    <property type="entry name" value="UPF0761 MEMBRANE PROTEIN YIHY"/>
    <property type="match status" value="1"/>
</dbReference>
<dbReference type="InterPro" id="IPR017039">
    <property type="entry name" value="Virul_fac_BrkB"/>
</dbReference>
<keyword evidence="2" id="KW-1003">Cell membrane</keyword>
<feature type="compositionally biased region" description="Basic and acidic residues" evidence="6">
    <location>
        <begin position="413"/>
        <end position="426"/>
    </location>
</feature>
<reference evidence="8 9" key="2">
    <citation type="journal article" date="2010" name="Stand. Genomic Sci.">
        <title>Complete genome sequence of Gordonia bronchialis type strain (3410).</title>
        <authorList>
            <person name="Ivanova N."/>
            <person name="Sikorski J."/>
            <person name="Jando M."/>
            <person name="Lapidus A."/>
            <person name="Nolan M."/>
            <person name="Lucas S."/>
            <person name="Del Rio T.G."/>
            <person name="Tice H."/>
            <person name="Copeland A."/>
            <person name="Cheng J.F."/>
            <person name="Chen F."/>
            <person name="Bruce D."/>
            <person name="Goodwin L."/>
            <person name="Pitluck S."/>
            <person name="Mavromatis K."/>
            <person name="Ovchinnikova G."/>
            <person name="Pati A."/>
            <person name="Chen A."/>
            <person name="Palaniappan K."/>
            <person name="Land M."/>
            <person name="Hauser L."/>
            <person name="Chang Y.J."/>
            <person name="Jeffries C.D."/>
            <person name="Chain P."/>
            <person name="Saunders E."/>
            <person name="Han C."/>
            <person name="Detter J.C."/>
            <person name="Brettin T."/>
            <person name="Rohde M."/>
            <person name="Goker M."/>
            <person name="Bristow J."/>
            <person name="Eisen J.A."/>
            <person name="Markowitz V."/>
            <person name="Hugenholtz P."/>
            <person name="Klenk H.P."/>
            <person name="Kyrpides N.C."/>
        </authorList>
    </citation>
    <scope>NUCLEOTIDE SEQUENCE [LARGE SCALE GENOMIC DNA]</scope>
    <source>
        <strain evidence="9">ATCC 25592 / DSM 43247 / BCRC 13721 / JCM 3198 / KCTC 3076 / NBRC 16047 / NCTC 10667</strain>
    </source>
</reference>
<feature type="transmembrane region" description="Helical" evidence="7">
    <location>
        <begin position="187"/>
        <end position="209"/>
    </location>
</feature>
<dbReference type="HOGENOM" id="CLU_045539_2_3_11"/>
<comment type="subcellular location">
    <subcellularLocation>
        <location evidence="1">Cell membrane</location>
        <topology evidence="1">Multi-pass membrane protein</topology>
    </subcellularLocation>
</comment>
<feature type="transmembrane region" description="Helical" evidence="7">
    <location>
        <begin position="125"/>
        <end position="145"/>
    </location>
</feature>
<feature type="region of interest" description="Disordered" evidence="6">
    <location>
        <begin position="1"/>
        <end position="88"/>
    </location>
</feature>
<evidence type="ECO:0000256" key="4">
    <source>
        <dbReference type="ARBA" id="ARBA00022989"/>
    </source>
</evidence>
<dbReference type="OrthoDB" id="3209118at2"/>
<feature type="compositionally biased region" description="Basic and acidic residues" evidence="6">
    <location>
        <begin position="45"/>
        <end position="57"/>
    </location>
</feature>
<feature type="transmembrane region" description="Helical" evidence="7">
    <location>
        <begin position="230"/>
        <end position="256"/>
    </location>
</feature>
<evidence type="ECO:0000313" key="8">
    <source>
        <dbReference type="EMBL" id="ACY21489.1"/>
    </source>
</evidence>
<dbReference type="AlphaFoldDB" id="D0LBS5"/>
<dbReference type="Pfam" id="PF03631">
    <property type="entry name" value="Virul_fac_BrkB"/>
    <property type="match status" value="1"/>
</dbReference>
<evidence type="ECO:0000256" key="2">
    <source>
        <dbReference type="ARBA" id="ARBA00022475"/>
    </source>
</evidence>
<feature type="transmembrane region" description="Helical" evidence="7">
    <location>
        <begin position="308"/>
        <end position="327"/>
    </location>
</feature>
<dbReference type="GO" id="GO:0005886">
    <property type="term" value="C:plasma membrane"/>
    <property type="evidence" value="ECO:0007669"/>
    <property type="project" value="UniProtKB-SubCell"/>
</dbReference>
<proteinExistence type="predicted"/>
<evidence type="ECO:0000256" key="1">
    <source>
        <dbReference type="ARBA" id="ARBA00004651"/>
    </source>
</evidence>
<evidence type="ECO:0000313" key="9">
    <source>
        <dbReference type="Proteomes" id="UP000001219"/>
    </source>
</evidence>
<sequence>MRSGTTSRPTAPLRGNTLPEGPTAAPTDPIRVRRPAPAESADLPIDDRRPAENDRHVPSPPAPSGHAPSRPGHDQPLDHPDDDTEPGARLPVLRNLHRLAWRTTVNAWDHGIVGWSAQAAFWQALSLPPLLLGLLGSVGYIAGWFGPDTVDVIYERIISFADRTFSESVVNDLITPTVDNVLNRGRVGLVSLGFVLSLWAGSSAVSCFISSIVHAHDQHEVRNPVWQRIFALLLYIGFLCAAVPLLPLVALGPNYLHDIVPQSWDPIITTLIDVGYFPFVSVLLLGVLTTLYHLALPNPLPWHRLMGGAVLAGMVFWIASYILRIYLTAVTRADYSYGALATPIAFLLFAFFLGFAIVLGAEFNAAVQALWPAKASATTQVREWVNSQTSDITGQLRTLPDRLSSGPIRRSRPSSDRSPSDDRTEG</sequence>
<dbReference type="KEGG" id="gbr:Gbro_2241"/>
<dbReference type="Proteomes" id="UP000001219">
    <property type="component" value="Chromosome"/>
</dbReference>
<gene>
    <name evidence="8" type="ordered locus">Gbro_2241</name>
</gene>
<organism evidence="8 9">
    <name type="scientific">Gordonia bronchialis (strain ATCC 25592 / DSM 43247 / BCRC 13721 / JCM 3198 / KCTC 3076 / NBRC 16047 / NCTC 10667)</name>
    <name type="common">Rhodococcus bronchialis</name>
    <dbReference type="NCBI Taxonomy" id="526226"/>
    <lineage>
        <taxon>Bacteria</taxon>
        <taxon>Bacillati</taxon>
        <taxon>Actinomycetota</taxon>
        <taxon>Actinomycetes</taxon>
        <taxon>Mycobacteriales</taxon>
        <taxon>Gordoniaceae</taxon>
        <taxon>Gordonia</taxon>
    </lineage>
</organism>